<dbReference type="PRINTS" id="PR01172">
    <property type="entry name" value="BLCTOGLOBULN"/>
</dbReference>
<dbReference type="Ensembl" id="ENSCCAT00000036389.1">
    <property type="protein sequence ID" value="ENSCCAP00000018911.1"/>
    <property type="gene ID" value="ENSCCAG00000027279.1"/>
</dbReference>
<dbReference type="InterPro" id="IPR022272">
    <property type="entry name" value="Lipocalin_CS"/>
</dbReference>
<reference evidence="8" key="1">
    <citation type="submission" date="2025-08" db="UniProtKB">
        <authorList>
            <consortium name="Ensembl"/>
        </authorList>
    </citation>
    <scope>IDENTIFICATION</scope>
</reference>
<keyword evidence="3" id="KW-0964">Secreted</keyword>
<dbReference type="AlphaFoldDB" id="A0A2K5QSP4"/>
<evidence type="ECO:0000256" key="6">
    <source>
        <dbReference type="SAM" id="SignalP"/>
    </source>
</evidence>
<dbReference type="PROSITE" id="PS00213">
    <property type="entry name" value="LIPOCALIN"/>
    <property type="match status" value="1"/>
</dbReference>
<feature type="domain" description="Lipocalin/cytosolic fatty-acid binding" evidence="7">
    <location>
        <begin position="34"/>
        <end position="113"/>
    </location>
</feature>
<name>A0A2K5QSP4_CEBIM</name>
<dbReference type="Proteomes" id="UP000233040">
    <property type="component" value="Unassembled WGS sequence"/>
</dbReference>
<keyword evidence="4" id="KW-1015">Disulfide bond</keyword>
<proteinExistence type="inferred from homology"/>
<evidence type="ECO:0000256" key="5">
    <source>
        <dbReference type="RuleBase" id="RU003695"/>
    </source>
</evidence>
<accession>A0A2K5QSP4</accession>
<comment type="similarity">
    <text evidence="2 5">Belongs to the calycin superfamily. Lipocalin family.</text>
</comment>
<evidence type="ECO:0000256" key="4">
    <source>
        <dbReference type="ARBA" id="ARBA00023157"/>
    </source>
</evidence>
<organism evidence="8 9">
    <name type="scientific">Cebus imitator</name>
    <name type="common">Panamanian white-faced capuchin</name>
    <name type="synonym">Cebus capucinus imitator</name>
    <dbReference type="NCBI Taxonomy" id="2715852"/>
    <lineage>
        <taxon>Eukaryota</taxon>
        <taxon>Metazoa</taxon>
        <taxon>Chordata</taxon>
        <taxon>Craniata</taxon>
        <taxon>Vertebrata</taxon>
        <taxon>Euteleostomi</taxon>
        <taxon>Mammalia</taxon>
        <taxon>Eutheria</taxon>
        <taxon>Euarchontoglires</taxon>
        <taxon>Primates</taxon>
        <taxon>Haplorrhini</taxon>
        <taxon>Platyrrhini</taxon>
        <taxon>Cebidae</taxon>
        <taxon>Cebinae</taxon>
        <taxon>Cebus</taxon>
    </lineage>
</organism>
<keyword evidence="9" id="KW-1185">Reference proteome</keyword>
<dbReference type="InterPro" id="IPR002447">
    <property type="entry name" value="Blactoglobulin"/>
</dbReference>
<dbReference type="GO" id="GO:0036094">
    <property type="term" value="F:small molecule binding"/>
    <property type="evidence" value="ECO:0007669"/>
    <property type="project" value="InterPro"/>
</dbReference>
<dbReference type="Pfam" id="PF00061">
    <property type="entry name" value="Lipocalin"/>
    <property type="match status" value="1"/>
</dbReference>
<evidence type="ECO:0000313" key="9">
    <source>
        <dbReference type="Proteomes" id="UP000233040"/>
    </source>
</evidence>
<evidence type="ECO:0000256" key="1">
    <source>
        <dbReference type="ARBA" id="ARBA00004613"/>
    </source>
</evidence>
<dbReference type="InterPro" id="IPR000566">
    <property type="entry name" value="Lipocln_cytosolic_FA-bd_dom"/>
</dbReference>
<dbReference type="GeneTree" id="ENSGT01050000244868"/>
<keyword evidence="6" id="KW-0732">Signal</keyword>
<feature type="chain" id="PRO_5014366345" evidence="6">
    <location>
        <begin position="19"/>
        <end position="143"/>
    </location>
</feature>
<dbReference type="GO" id="GO:0005576">
    <property type="term" value="C:extracellular region"/>
    <property type="evidence" value="ECO:0007669"/>
    <property type="project" value="UniProtKB-SubCell"/>
</dbReference>
<evidence type="ECO:0000313" key="8">
    <source>
        <dbReference type="Ensembl" id="ENSCCAP00000018911.1"/>
    </source>
</evidence>
<evidence type="ECO:0000256" key="3">
    <source>
        <dbReference type="ARBA" id="ARBA00022525"/>
    </source>
</evidence>
<feature type="signal peptide" evidence="6">
    <location>
        <begin position="1"/>
        <end position="18"/>
    </location>
</feature>
<comment type="subcellular location">
    <subcellularLocation>
        <location evidence="1">Secreted</location>
    </subcellularLocation>
</comment>
<dbReference type="PANTHER" id="PTHR11430">
    <property type="entry name" value="LIPOCALIN"/>
    <property type="match status" value="1"/>
</dbReference>
<dbReference type="Gene3D" id="2.40.128.20">
    <property type="match status" value="1"/>
</dbReference>
<dbReference type="InterPro" id="IPR002345">
    <property type="entry name" value="Lipocalin"/>
</dbReference>
<dbReference type="PANTHER" id="PTHR11430:SF117">
    <property type="entry name" value="GLYCODELIN"/>
    <property type="match status" value="1"/>
</dbReference>
<protein>
    <submittedName>
        <fullName evidence="8">Progestagen associated endometrial protein</fullName>
    </submittedName>
</protein>
<evidence type="ECO:0000256" key="2">
    <source>
        <dbReference type="ARBA" id="ARBA00006889"/>
    </source>
</evidence>
<dbReference type="InterPro" id="IPR012674">
    <property type="entry name" value="Calycin"/>
</dbReference>
<gene>
    <name evidence="8" type="primary">PAEP</name>
</gene>
<evidence type="ECO:0000259" key="7">
    <source>
        <dbReference type="Pfam" id="PF00061"/>
    </source>
</evidence>
<dbReference type="SUPFAM" id="SSF50814">
    <property type="entry name" value="Lipocalins"/>
    <property type="match status" value="1"/>
</dbReference>
<reference evidence="8" key="2">
    <citation type="submission" date="2025-09" db="UniProtKB">
        <authorList>
            <consortium name="Ensembl"/>
        </authorList>
    </citation>
    <scope>IDENTIFICATION</scope>
</reference>
<sequence length="143" mass="16298">MQCLLLTLGMALVCSVQASGVPQTEQDLEVPKLAGTWHSMAMAASDSTLLEARDAPLRIYITSLMPTAEGNLEIILHRWENNNCVEKKVLAEKTENPKNFRINSRSLEADDEVLKEFFRTFKTLPVQLWFLLEWYQVEEPCPT</sequence>